<evidence type="ECO:0000313" key="3">
    <source>
        <dbReference type="Proteomes" id="UP000245921"/>
    </source>
</evidence>
<name>A0AA45HI03_9BACT</name>
<reference evidence="2 3" key="1">
    <citation type="submission" date="2018-05" db="EMBL/GenBank/DDBJ databases">
        <title>Genomic Encyclopedia of Type Strains, Phase IV (KMG-IV): sequencing the most valuable type-strain genomes for metagenomic binning, comparative biology and taxonomic classification.</title>
        <authorList>
            <person name="Goeker M."/>
        </authorList>
    </citation>
    <scope>NUCLEOTIDE SEQUENCE [LARGE SCALE GENOMIC DNA]</scope>
    <source>
        <strain evidence="2 3">DSM 24906</strain>
    </source>
</reference>
<keyword evidence="3" id="KW-1185">Reference proteome</keyword>
<gene>
    <name evidence="2" type="ORF">C7380_1198</name>
</gene>
<dbReference type="PANTHER" id="PTHR43483">
    <property type="entry name" value="MEMBRANE TRANSPORTER PROTEIN HI_0806-RELATED"/>
    <property type="match status" value="1"/>
</dbReference>
<feature type="transmembrane region" description="Helical" evidence="1">
    <location>
        <begin position="167"/>
        <end position="187"/>
    </location>
</feature>
<keyword evidence="1" id="KW-0472">Membrane</keyword>
<feature type="transmembrane region" description="Helical" evidence="1">
    <location>
        <begin position="37"/>
        <end position="57"/>
    </location>
</feature>
<accession>A0AA45HI03</accession>
<dbReference type="AlphaFoldDB" id="A0AA45HI03"/>
<feature type="transmembrane region" description="Helical" evidence="1">
    <location>
        <begin position="263"/>
        <end position="281"/>
    </location>
</feature>
<proteinExistence type="predicted"/>
<sequence>MVSILLILIVVVNGFFGFIFFKDFIKNKNEAFKEKGNGLFLSIWSIVLYFLSTFGISDFALSTVLYRKSGLVTDKKLPGTLNTQCVIPVAIMALSYISVIKVDVLTLILCIISQMIGAYLGPRFVVKLSEKAIRRFMSIGLIIAAFFILAGKFNILPSGGNETGLRGIKLIIAMISLFVFGALNNIGIGSYAPTMAVIYALGLNPGIAFPIMMGACTFSVPLGSIEFVRLGEYSRKITFFTSIFGIIGVLIAVFIVKSLNLEMVQWIVVAVILYTAISMILEELKKPKTKQNI</sequence>
<keyword evidence="1" id="KW-1133">Transmembrane helix</keyword>
<evidence type="ECO:0000313" key="2">
    <source>
        <dbReference type="EMBL" id="PWJ88249.1"/>
    </source>
</evidence>
<feature type="transmembrane region" description="Helical" evidence="1">
    <location>
        <begin position="104"/>
        <end position="121"/>
    </location>
</feature>
<dbReference type="PANTHER" id="PTHR43483:SF3">
    <property type="entry name" value="MEMBRANE TRANSPORTER PROTEIN HI_0806-RELATED"/>
    <property type="match status" value="1"/>
</dbReference>
<organism evidence="2 3">
    <name type="scientific">Oceanotoga teriensis</name>
    <dbReference type="NCBI Taxonomy" id="515440"/>
    <lineage>
        <taxon>Bacteria</taxon>
        <taxon>Thermotogati</taxon>
        <taxon>Thermotogota</taxon>
        <taxon>Thermotogae</taxon>
        <taxon>Petrotogales</taxon>
        <taxon>Petrotogaceae</taxon>
        <taxon>Oceanotoga</taxon>
    </lineage>
</organism>
<evidence type="ECO:0008006" key="4">
    <source>
        <dbReference type="Google" id="ProtNLM"/>
    </source>
</evidence>
<dbReference type="EMBL" id="QGGI01000019">
    <property type="protein sequence ID" value="PWJ88249.1"/>
    <property type="molecule type" value="Genomic_DNA"/>
</dbReference>
<feature type="transmembrane region" description="Helical" evidence="1">
    <location>
        <begin position="207"/>
        <end position="225"/>
    </location>
</feature>
<comment type="caution">
    <text evidence="2">The sequence shown here is derived from an EMBL/GenBank/DDBJ whole genome shotgun (WGS) entry which is preliminary data.</text>
</comment>
<protein>
    <recommendedName>
        <fullName evidence="4">Membrane transporter protein</fullName>
    </recommendedName>
</protein>
<evidence type="ECO:0000256" key="1">
    <source>
        <dbReference type="SAM" id="Phobius"/>
    </source>
</evidence>
<feature type="transmembrane region" description="Helical" evidence="1">
    <location>
        <begin position="237"/>
        <end position="257"/>
    </location>
</feature>
<dbReference type="RefSeq" id="WP_109605918.1">
    <property type="nucleotide sequence ID" value="NZ_JAMHJO010000005.1"/>
</dbReference>
<feature type="transmembrane region" description="Helical" evidence="1">
    <location>
        <begin position="6"/>
        <end position="25"/>
    </location>
</feature>
<keyword evidence="1" id="KW-0812">Transmembrane</keyword>
<dbReference type="Proteomes" id="UP000245921">
    <property type="component" value="Unassembled WGS sequence"/>
</dbReference>
<feature type="transmembrane region" description="Helical" evidence="1">
    <location>
        <begin position="77"/>
        <end position="97"/>
    </location>
</feature>
<feature type="transmembrane region" description="Helical" evidence="1">
    <location>
        <begin position="133"/>
        <end position="155"/>
    </location>
</feature>